<dbReference type="AlphaFoldDB" id="A0A2G8S606"/>
<feature type="region of interest" description="Disordered" evidence="1">
    <location>
        <begin position="33"/>
        <end position="69"/>
    </location>
</feature>
<proteinExistence type="predicted"/>
<name>A0A2G8S606_9APHY</name>
<accession>A0A2G8S606</accession>
<gene>
    <name evidence="2" type="ORF">GSI_09268</name>
</gene>
<keyword evidence="3" id="KW-1185">Reference proteome</keyword>
<comment type="caution">
    <text evidence="2">The sequence shown here is derived from an EMBL/GenBank/DDBJ whole genome shotgun (WGS) entry which is preliminary data.</text>
</comment>
<dbReference type="OrthoDB" id="3068732at2759"/>
<reference evidence="2 3" key="1">
    <citation type="journal article" date="2015" name="Sci. Rep.">
        <title>Chromosome-level genome map provides insights into diverse defense mechanisms in the medicinal fungus Ganoderma sinense.</title>
        <authorList>
            <person name="Zhu Y."/>
            <person name="Xu J."/>
            <person name="Sun C."/>
            <person name="Zhou S."/>
            <person name="Xu H."/>
            <person name="Nelson D.R."/>
            <person name="Qian J."/>
            <person name="Song J."/>
            <person name="Luo H."/>
            <person name="Xiang L."/>
            <person name="Li Y."/>
            <person name="Xu Z."/>
            <person name="Ji A."/>
            <person name="Wang L."/>
            <person name="Lu S."/>
            <person name="Hayward A."/>
            <person name="Sun W."/>
            <person name="Li X."/>
            <person name="Schwartz D.C."/>
            <person name="Wang Y."/>
            <person name="Chen S."/>
        </authorList>
    </citation>
    <scope>NUCLEOTIDE SEQUENCE [LARGE SCALE GENOMIC DNA]</scope>
    <source>
        <strain evidence="2 3">ZZ0214-1</strain>
    </source>
</reference>
<protein>
    <submittedName>
        <fullName evidence="2">Uncharacterized protein</fullName>
    </submittedName>
</protein>
<evidence type="ECO:0000313" key="2">
    <source>
        <dbReference type="EMBL" id="PIL29219.1"/>
    </source>
</evidence>
<organism evidence="2 3">
    <name type="scientific">Ganoderma sinense ZZ0214-1</name>
    <dbReference type="NCBI Taxonomy" id="1077348"/>
    <lineage>
        <taxon>Eukaryota</taxon>
        <taxon>Fungi</taxon>
        <taxon>Dikarya</taxon>
        <taxon>Basidiomycota</taxon>
        <taxon>Agaricomycotina</taxon>
        <taxon>Agaricomycetes</taxon>
        <taxon>Polyporales</taxon>
        <taxon>Polyporaceae</taxon>
        <taxon>Ganoderma</taxon>
    </lineage>
</organism>
<evidence type="ECO:0000256" key="1">
    <source>
        <dbReference type="SAM" id="MobiDB-lite"/>
    </source>
</evidence>
<dbReference type="Proteomes" id="UP000230002">
    <property type="component" value="Unassembled WGS sequence"/>
</dbReference>
<dbReference type="EMBL" id="AYKW01000023">
    <property type="protein sequence ID" value="PIL29219.1"/>
    <property type="molecule type" value="Genomic_DNA"/>
</dbReference>
<evidence type="ECO:0000313" key="3">
    <source>
        <dbReference type="Proteomes" id="UP000230002"/>
    </source>
</evidence>
<sequence>MPTNLVFFGVHLVMGKLYANSIMARPMMLPSVHYNPRSPPASRPPQQVDVGVGHPIHPSREASFVQPREFGREYKGRVETSGSNIPGEKFA</sequence>